<evidence type="ECO:0000256" key="4">
    <source>
        <dbReference type="ARBA" id="ARBA00022801"/>
    </source>
</evidence>
<keyword evidence="5 6" id="KW-0326">Glycosidase</keyword>
<name>A0A926HN43_9FIRM</name>
<reference evidence="10" key="1">
    <citation type="submission" date="2020-08" db="EMBL/GenBank/DDBJ databases">
        <title>Genome public.</title>
        <authorList>
            <person name="Liu C."/>
            <person name="Sun Q."/>
        </authorList>
    </citation>
    <scope>NUCLEOTIDE SEQUENCE</scope>
    <source>
        <strain evidence="10">NSJ-44</strain>
    </source>
</reference>
<evidence type="ECO:0000256" key="2">
    <source>
        <dbReference type="ARBA" id="ARBA00012761"/>
    </source>
</evidence>
<dbReference type="PANTHER" id="PTHR10066">
    <property type="entry name" value="BETA-GLUCURONIDASE"/>
    <property type="match status" value="1"/>
</dbReference>
<dbReference type="InterPro" id="IPR006103">
    <property type="entry name" value="Glyco_hydro_2_cat"/>
</dbReference>
<evidence type="ECO:0000256" key="6">
    <source>
        <dbReference type="RuleBase" id="RU361154"/>
    </source>
</evidence>
<dbReference type="Pfam" id="PF00703">
    <property type="entry name" value="Glyco_hydro_2"/>
    <property type="match status" value="1"/>
</dbReference>
<comment type="caution">
    <text evidence="10">The sequence shown here is derived from an EMBL/GenBank/DDBJ whole genome shotgun (WGS) entry which is preliminary data.</text>
</comment>
<dbReference type="EC" id="3.2.1.31" evidence="2"/>
<accession>A0A926HN43</accession>
<dbReference type="AlphaFoldDB" id="A0A926HN43"/>
<dbReference type="FunFam" id="3.20.20.80:FF:000080">
    <property type="entry name" value="Beta-glucuronidase UidA"/>
    <property type="match status" value="1"/>
</dbReference>
<dbReference type="GO" id="GO:0004566">
    <property type="term" value="F:beta-glucuronidase activity"/>
    <property type="evidence" value="ECO:0007669"/>
    <property type="project" value="UniProtKB-EC"/>
</dbReference>
<dbReference type="Pfam" id="PF02836">
    <property type="entry name" value="Glyco_hydro_2_C"/>
    <property type="match status" value="1"/>
</dbReference>
<evidence type="ECO:0000259" key="9">
    <source>
        <dbReference type="Pfam" id="PF02837"/>
    </source>
</evidence>
<dbReference type="Proteomes" id="UP000654279">
    <property type="component" value="Unassembled WGS sequence"/>
</dbReference>
<dbReference type="GO" id="GO:0030246">
    <property type="term" value="F:carbohydrate binding"/>
    <property type="evidence" value="ECO:0007669"/>
    <property type="project" value="TreeGrafter"/>
</dbReference>
<gene>
    <name evidence="10" type="primary">uidA</name>
    <name evidence="10" type="ORF">H8699_04810</name>
</gene>
<dbReference type="Gene3D" id="2.60.120.260">
    <property type="entry name" value="Galactose-binding domain-like"/>
    <property type="match status" value="1"/>
</dbReference>
<dbReference type="InterPro" id="IPR008979">
    <property type="entry name" value="Galactose-bd-like_sf"/>
</dbReference>
<proteinExistence type="inferred from homology"/>
<dbReference type="GO" id="GO:0005975">
    <property type="term" value="P:carbohydrate metabolic process"/>
    <property type="evidence" value="ECO:0007669"/>
    <property type="project" value="InterPro"/>
</dbReference>
<dbReference type="InterPro" id="IPR006104">
    <property type="entry name" value="Glyco_hydro_2_N"/>
</dbReference>
<dbReference type="PRINTS" id="PR00132">
    <property type="entry name" value="GLHYDRLASE2"/>
</dbReference>
<dbReference type="PANTHER" id="PTHR10066:SF67">
    <property type="entry name" value="BETA-GLUCURONIDASE"/>
    <property type="match status" value="1"/>
</dbReference>
<dbReference type="InterPro" id="IPR006101">
    <property type="entry name" value="Glyco_hydro_2"/>
</dbReference>
<evidence type="ECO:0000256" key="5">
    <source>
        <dbReference type="ARBA" id="ARBA00023295"/>
    </source>
</evidence>
<comment type="similarity">
    <text evidence="1 6">Belongs to the glycosyl hydrolase 2 family.</text>
</comment>
<evidence type="ECO:0000313" key="11">
    <source>
        <dbReference type="Proteomes" id="UP000654279"/>
    </source>
</evidence>
<dbReference type="NCBIfam" id="NF007538">
    <property type="entry name" value="PRK10150.1"/>
    <property type="match status" value="1"/>
</dbReference>
<dbReference type="Pfam" id="PF02837">
    <property type="entry name" value="Glyco_hydro_2_N"/>
    <property type="match status" value="1"/>
</dbReference>
<dbReference type="RefSeq" id="WP_249284728.1">
    <property type="nucleotide sequence ID" value="NZ_JACRSO010000002.1"/>
</dbReference>
<dbReference type="PROSITE" id="PS00719">
    <property type="entry name" value="GLYCOSYL_HYDROL_F2_1"/>
    <property type="match status" value="1"/>
</dbReference>
<dbReference type="EMBL" id="JACRSO010000002">
    <property type="protein sequence ID" value="MBC8528756.1"/>
    <property type="molecule type" value="Genomic_DNA"/>
</dbReference>
<dbReference type="InterPro" id="IPR036156">
    <property type="entry name" value="Beta-gal/glucu_dom_sf"/>
</dbReference>
<keyword evidence="4 6" id="KW-0378">Hydrolase</keyword>
<evidence type="ECO:0000256" key="1">
    <source>
        <dbReference type="ARBA" id="ARBA00007401"/>
    </source>
</evidence>
<evidence type="ECO:0000256" key="3">
    <source>
        <dbReference type="ARBA" id="ARBA00016205"/>
    </source>
</evidence>
<dbReference type="SUPFAM" id="SSF49785">
    <property type="entry name" value="Galactose-binding domain-like"/>
    <property type="match status" value="1"/>
</dbReference>
<organism evidence="10 11">
    <name type="scientific">Luoshenia tenuis</name>
    <dbReference type="NCBI Taxonomy" id="2763654"/>
    <lineage>
        <taxon>Bacteria</taxon>
        <taxon>Bacillati</taxon>
        <taxon>Bacillota</taxon>
        <taxon>Clostridia</taxon>
        <taxon>Christensenellales</taxon>
        <taxon>Christensenellaceae</taxon>
        <taxon>Luoshenia</taxon>
    </lineage>
</organism>
<feature type="domain" description="Glycosyl hydrolases family 2 sugar binding" evidence="9">
    <location>
        <begin position="15"/>
        <end position="180"/>
    </location>
</feature>
<dbReference type="SUPFAM" id="SSF49303">
    <property type="entry name" value="beta-Galactosidase/glucuronidase domain"/>
    <property type="match status" value="1"/>
</dbReference>
<sequence>MLYPQLTDSRMVFDLNGVWDFKLLDEGQCPAVDGPVQDAIPMAVPSAYNDLYEGRAFKEHVGDMVYQRSFSVSAPMLEKRLVLRFSSATHQATVYLNGKLLGKHKGGFLPFEFEIGQQARRGENLLTVIVNNIVDYSTLPCGRLVTEKYPGLAPMVRNYPNFDYFNYTGIMRPVKLYTTPRNYIRDITVVGHMDGSFSYKVDVQGEGEVAVEMLDPDKKCVFKAQGASGEGKIENVRLWAPENPALYDLVVRLASGDEQDSYTEPFGFRDISIQNCRICLNGKPVYLKGFGKHEDSYVNGRGFNEALNVKDVGLLKWIGANSFRTSHYPYSEEMMRLCDREGIMVIDEVPAVGLHTAFTATGMLGGEPNGTWRTLQTAQHHRDVINDLIARDKNHPCVVMWSVANEPASEEEGAREYFEPLTVLARQQDPQHRPVTIVTYEGSSPEKCKVAELCDVLVINRYRGWYDTEGNLPGAAAKLKDEFERFHARCPEKPIMLGEYGADTIAGMHDATPTLFSEEYQVAYLEAYSEVFDSLPYITGEHVWNFADFATAENIRRVQGNKKGIFTRDRRPKMAAHYLKGRWTGFEKE</sequence>
<dbReference type="Gene3D" id="2.60.40.10">
    <property type="entry name" value="Immunoglobulins"/>
    <property type="match status" value="1"/>
</dbReference>
<dbReference type="InterPro" id="IPR023232">
    <property type="entry name" value="Glyco_hydro_2_AS"/>
</dbReference>
<dbReference type="GO" id="GO:0019391">
    <property type="term" value="P:glucuronoside catabolic process"/>
    <property type="evidence" value="ECO:0007669"/>
    <property type="project" value="TreeGrafter"/>
</dbReference>
<evidence type="ECO:0000259" key="7">
    <source>
        <dbReference type="Pfam" id="PF00703"/>
    </source>
</evidence>
<protein>
    <recommendedName>
        <fullName evidence="3">Beta-glucuronidase</fullName>
        <ecNumber evidence="2">3.2.1.31</ecNumber>
    </recommendedName>
</protein>
<evidence type="ECO:0000259" key="8">
    <source>
        <dbReference type="Pfam" id="PF02836"/>
    </source>
</evidence>
<dbReference type="InterPro" id="IPR023230">
    <property type="entry name" value="Glyco_hydro_2_CS"/>
</dbReference>
<dbReference type="Gene3D" id="3.20.20.80">
    <property type="entry name" value="Glycosidases"/>
    <property type="match status" value="1"/>
</dbReference>
<feature type="domain" description="Glycoside hydrolase family 2 immunoglobulin-like beta-sandwich" evidence="7">
    <location>
        <begin position="199"/>
        <end position="269"/>
    </location>
</feature>
<dbReference type="PROSITE" id="PS00608">
    <property type="entry name" value="GLYCOSYL_HYDROL_F2_2"/>
    <property type="match status" value="1"/>
</dbReference>
<feature type="domain" description="Glycoside hydrolase family 2 catalytic" evidence="8">
    <location>
        <begin position="272"/>
        <end position="586"/>
    </location>
</feature>
<evidence type="ECO:0000313" key="10">
    <source>
        <dbReference type="EMBL" id="MBC8528756.1"/>
    </source>
</evidence>
<dbReference type="InterPro" id="IPR017853">
    <property type="entry name" value="GH"/>
</dbReference>
<dbReference type="InterPro" id="IPR013783">
    <property type="entry name" value="Ig-like_fold"/>
</dbReference>
<dbReference type="InterPro" id="IPR006102">
    <property type="entry name" value="Ig-like_GH2"/>
</dbReference>
<dbReference type="SUPFAM" id="SSF51445">
    <property type="entry name" value="(Trans)glycosidases"/>
    <property type="match status" value="1"/>
</dbReference>
<keyword evidence="11" id="KW-1185">Reference proteome</keyword>